<dbReference type="GO" id="GO:0006298">
    <property type="term" value="P:mismatch repair"/>
    <property type="evidence" value="ECO:0007669"/>
    <property type="project" value="TreeGrafter"/>
</dbReference>
<dbReference type="GO" id="GO:0006289">
    <property type="term" value="P:nucleotide-excision repair"/>
    <property type="evidence" value="ECO:0007669"/>
    <property type="project" value="TreeGrafter"/>
</dbReference>
<proteinExistence type="inferred from homology"/>
<dbReference type="GO" id="GO:0006284">
    <property type="term" value="P:base-excision repair"/>
    <property type="evidence" value="ECO:0007669"/>
    <property type="project" value="TreeGrafter"/>
</dbReference>
<evidence type="ECO:0000256" key="1">
    <source>
        <dbReference type="ARBA" id="ARBA00004123"/>
    </source>
</evidence>
<sequence length="109" mass="11972">MSNETSPRVNSSMLPRFIGKKVRLPCKILTINKTANRATVQASDGGDVEIQAFVEDPGVAYIEVIGMVVDETTIKSVGVIKFGDNLDMSTVEETIKIIHDPRFVSVFFP</sequence>
<evidence type="ECO:0000256" key="2">
    <source>
        <dbReference type="ARBA" id="ARBA00009761"/>
    </source>
</evidence>
<name>A0A0W0FPW9_MONRR</name>
<dbReference type="GO" id="GO:0005662">
    <property type="term" value="C:DNA replication factor A complex"/>
    <property type="evidence" value="ECO:0007669"/>
    <property type="project" value="TreeGrafter"/>
</dbReference>
<dbReference type="PANTHER" id="PTHR15114:SF1">
    <property type="entry name" value="REPLICATION PROTEIN A 14 KDA SUBUNIT"/>
    <property type="match status" value="1"/>
</dbReference>
<gene>
    <name evidence="4" type="ORF">WG66_9095</name>
</gene>
<dbReference type="GO" id="GO:0003697">
    <property type="term" value="F:single-stranded DNA binding"/>
    <property type="evidence" value="ECO:0007669"/>
    <property type="project" value="TreeGrafter"/>
</dbReference>
<dbReference type="InterPro" id="IPR012340">
    <property type="entry name" value="NA-bd_OB-fold"/>
</dbReference>
<keyword evidence="3" id="KW-0539">Nucleus</keyword>
<dbReference type="GO" id="GO:0006260">
    <property type="term" value="P:DNA replication"/>
    <property type="evidence" value="ECO:0007669"/>
    <property type="project" value="InterPro"/>
</dbReference>
<dbReference type="EMBL" id="LATX01001770">
    <property type="protein sequence ID" value="KTB38317.1"/>
    <property type="molecule type" value="Genomic_DNA"/>
</dbReference>
<dbReference type="GO" id="GO:0003684">
    <property type="term" value="F:damaged DNA binding"/>
    <property type="evidence" value="ECO:0007669"/>
    <property type="project" value="TreeGrafter"/>
</dbReference>
<accession>A0A0W0FPW9</accession>
<evidence type="ECO:0000256" key="3">
    <source>
        <dbReference type="ARBA" id="ARBA00023242"/>
    </source>
</evidence>
<dbReference type="Pfam" id="PF08661">
    <property type="entry name" value="Rep_fac-A_3"/>
    <property type="match status" value="1"/>
</dbReference>
<dbReference type="InterPro" id="IPR013970">
    <property type="entry name" value="Rfa2"/>
</dbReference>
<evidence type="ECO:0000313" key="4">
    <source>
        <dbReference type="EMBL" id="KTB38317.1"/>
    </source>
</evidence>
<dbReference type="AlphaFoldDB" id="A0A0W0FPW9"/>
<dbReference type="GO" id="GO:0000724">
    <property type="term" value="P:double-strand break repair via homologous recombination"/>
    <property type="evidence" value="ECO:0007669"/>
    <property type="project" value="TreeGrafter"/>
</dbReference>
<comment type="similarity">
    <text evidence="2">Belongs to the replication factor A protein 3 family.</text>
</comment>
<dbReference type="PANTHER" id="PTHR15114">
    <property type="entry name" value="REPLICATION PROTEIN A3"/>
    <property type="match status" value="1"/>
</dbReference>
<organism evidence="4 5">
    <name type="scientific">Moniliophthora roreri</name>
    <name type="common">Frosty pod rot fungus</name>
    <name type="synonym">Monilia roreri</name>
    <dbReference type="NCBI Taxonomy" id="221103"/>
    <lineage>
        <taxon>Eukaryota</taxon>
        <taxon>Fungi</taxon>
        <taxon>Dikarya</taxon>
        <taxon>Basidiomycota</taxon>
        <taxon>Agaricomycotina</taxon>
        <taxon>Agaricomycetes</taxon>
        <taxon>Agaricomycetidae</taxon>
        <taxon>Agaricales</taxon>
        <taxon>Marasmiineae</taxon>
        <taxon>Marasmiaceae</taxon>
        <taxon>Moniliophthora</taxon>
    </lineage>
</organism>
<dbReference type="SUPFAM" id="SSF50249">
    <property type="entry name" value="Nucleic acid-binding proteins"/>
    <property type="match status" value="1"/>
</dbReference>
<protein>
    <recommendedName>
        <fullName evidence="6">Replication factor A protein 3</fullName>
    </recommendedName>
</protein>
<evidence type="ECO:0000313" key="5">
    <source>
        <dbReference type="Proteomes" id="UP000054988"/>
    </source>
</evidence>
<dbReference type="GO" id="GO:0035861">
    <property type="term" value="C:site of double-strand break"/>
    <property type="evidence" value="ECO:0007669"/>
    <property type="project" value="TreeGrafter"/>
</dbReference>
<dbReference type="CDD" id="cd04479">
    <property type="entry name" value="RPA3"/>
    <property type="match status" value="1"/>
</dbReference>
<comment type="subcellular location">
    <subcellularLocation>
        <location evidence="1">Nucleus</location>
    </subcellularLocation>
</comment>
<dbReference type="Gene3D" id="2.40.50.140">
    <property type="entry name" value="Nucleic acid-binding proteins"/>
    <property type="match status" value="1"/>
</dbReference>
<evidence type="ECO:0008006" key="6">
    <source>
        <dbReference type="Google" id="ProtNLM"/>
    </source>
</evidence>
<dbReference type="Proteomes" id="UP000054988">
    <property type="component" value="Unassembled WGS sequence"/>
</dbReference>
<comment type="caution">
    <text evidence="4">The sequence shown here is derived from an EMBL/GenBank/DDBJ whole genome shotgun (WGS) entry which is preliminary data.</text>
</comment>
<dbReference type="eggNOG" id="ENOG502SBIR">
    <property type="taxonomic scope" value="Eukaryota"/>
</dbReference>
<reference evidence="4 5" key="1">
    <citation type="submission" date="2015-12" db="EMBL/GenBank/DDBJ databases">
        <title>Draft genome sequence of Moniliophthora roreri, the causal agent of frosty pod rot of cacao.</title>
        <authorList>
            <person name="Aime M.C."/>
            <person name="Diaz-Valderrama J.R."/>
            <person name="Kijpornyongpan T."/>
            <person name="Phillips-Mora W."/>
        </authorList>
    </citation>
    <scope>NUCLEOTIDE SEQUENCE [LARGE SCALE GENOMIC DNA]</scope>
    <source>
        <strain evidence="4 5">MCA 2952</strain>
    </source>
</reference>